<comment type="caution">
    <text evidence="10">Lacks conserved residue(s) required for the propagation of feature annotation.</text>
</comment>
<evidence type="ECO:0000256" key="1">
    <source>
        <dbReference type="ARBA" id="ARBA00004651"/>
    </source>
</evidence>
<keyword evidence="8 10" id="KW-0675">Receptor</keyword>
<dbReference type="RefSeq" id="XP_017027121.2">
    <property type="nucleotide sequence ID" value="XM_017171632.2"/>
</dbReference>
<dbReference type="PANTHER" id="PTHR21137">
    <property type="entry name" value="ODORANT RECEPTOR"/>
    <property type="match status" value="1"/>
</dbReference>
<reference evidence="11" key="1">
    <citation type="submission" date="2025-05" db="UniProtKB">
        <authorList>
            <consortium name="RefSeq"/>
        </authorList>
    </citation>
    <scope>NUCLEOTIDE SEQUENCE [LARGE SCALE GENOMIC DNA]</scope>
    <source>
        <strain evidence="11">14028-0561.14</strain>
    </source>
</reference>
<dbReference type="AlphaFoldDB" id="A0A6P4IW61"/>
<dbReference type="GO" id="GO:0005886">
    <property type="term" value="C:plasma membrane"/>
    <property type="evidence" value="ECO:0007669"/>
    <property type="project" value="UniProtKB-SubCell"/>
</dbReference>
<evidence type="ECO:0000256" key="7">
    <source>
        <dbReference type="ARBA" id="ARBA00023136"/>
    </source>
</evidence>
<dbReference type="GO" id="GO:0007165">
    <property type="term" value="P:signal transduction"/>
    <property type="evidence" value="ECO:0007669"/>
    <property type="project" value="UniProtKB-KW"/>
</dbReference>
<evidence type="ECO:0000313" key="11">
    <source>
        <dbReference type="Proteomes" id="UP001652661"/>
    </source>
</evidence>
<feature type="transmembrane region" description="Helical" evidence="10">
    <location>
        <begin position="111"/>
        <end position="129"/>
    </location>
</feature>
<gene>
    <name evidence="12" type="primary">Or47b</name>
</gene>
<comment type="subcellular location">
    <subcellularLocation>
        <location evidence="1 10">Cell membrane</location>
        <topology evidence="1 10">Multi-pass membrane protein</topology>
    </subcellularLocation>
</comment>
<accession>A0A6P4IW61</accession>
<evidence type="ECO:0000313" key="12">
    <source>
        <dbReference type="RefSeq" id="XP_017027121.2"/>
    </source>
</evidence>
<dbReference type="GO" id="GO:0005549">
    <property type="term" value="F:odorant binding"/>
    <property type="evidence" value="ECO:0007669"/>
    <property type="project" value="InterPro"/>
</dbReference>
<reference evidence="12" key="2">
    <citation type="submission" date="2025-08" db="UniProtKB">
        <authorList>
            <consortium name="RefSeq"/>
        </authorList>
    </citation>
    <scope>IDENTIFICATION</scope>
    <source>
        <strain evidence="12">14028-0561.14</strain>
        <tissue evidence="12">Whole fly</tissue>
    </source>
</reference>
<keyword evidence="9 10" id="KW-0807">Transducer</keyword>
<keyword evidence="3 10" id="KW-0716">Sensory transduction</keyword>
<dbReference type="InterPro" id="IPR004117">
    <property type="entry name" value="7tm6_olfct_rcpt"/>
</dbReference>
<keyword evidence="2" id="KW-1003">Cell membrane</keyword>
<keyword evidence="11" id="KW-1185">Reference proteome</keyword>
<evidence type="ECO:0000256" key="8">
    <source>
        <dbReference type="ARBA" id="ARBA00023170"/>
    </source>
</evidence>
<keyword evidence="7 10" id="KW-0472">Membrane</keyword>
<dbReference type="Proteomes" id="UP001652661">
    <property type="component" value="Chromosome 2R"/>
</dbReference>
<protein>
    <recommendedName>
        <fullName evidence="10">Odorant receptor</fullName>
    </recommendedName>
</protein>
<keyword evidence="4 10" id="KW-0812">Transmembrane</keyword>
<feature type="transmembrane region" description="Helical" evidence="10">
    <location>
        <begin position="171"/>
        <end position="192"/>
    </location>
</feature>
<name>A0A6P4IW61_DROKI</name>
<dbReference type="GO" id="GO:0004984">
    <property type="term" value="F:olfactory receptor activity"/>
    <property type="evidence" value="ECO:0007669"/>
    <property type="project" value="InterPro"/>
</dbReference>
<dbReference type="PANTHER" id="PTHR21137:SF35">
    <property type="entry name" value="ODORANT RECEPTOR 19A-RELATED"/>
    <property type="match status" value="1"/>
</dbReference>
<evidence type="ECO:0000256" key="10">
    <source>
        <dbReference type="RuleBase" id="RU351113"/>
    </source>
</evidence>
<keyword evidence="5 10" id="KW-0552">Olfaction</keyword>
<organism evidence="11 12">
    <name type="scientific">Drosophila kikkawai</name>
    <name type="common">Fruit fly</name>
    <dbReference type="NCBI Taxonomy" id="30033"/>
    <lineage>
        <taxon>Eukaryota</taxon>
        <taxon>Metazoa</taxon>
        <taxon>Ecdysozoa</taxon>
        <taxon>Arthropoda</taxon>
        <taxon>Hexapoda</taxon>
        <taxon>Insecta</taxon>
        <taxon>Pterygota</taxon>
        <taxon>Neoptera</taxon>
        <taxon>Endopterygota</taxon>
        <taxon>Diptera</taxon>
        <taxon>Brachycera</taxon>
        <taxon>Muscomorpha</taxon>
        <taxon>Ephydroidea</taxon>
        <taxon>Drosophilidae</taxon>
        <taxon>Drosophila</taxon>
        <taxon>Sophophora</taxon>
    </lineage>
</organism>
<evidence type="ECO:0000256" key="2">
    <source>
        <dbReference type="ARBA" id="ARBA00022475"/>
    </source>
</evidence>
<dbReference type="Pfam" id="PF02949">
    <property type="entry name" value="7tm_6"/>
    <property type="match status" value="1"/>
</dbReference>
<evidence type="ECO:0000256" key="9">
    <source>
        <dbReference type="ARBA" id="ARBA00023224"/>
    </source>
</evidence>
<proteinExistence type="inferred from homology"/>
<feature type="transmembrane region" description="Helical" evidence="10">
    <location>
        <begin position="331"/>
        <end position="351"/>
    </location>
</feature>
<sequence length="428" mass="49927">MEMPTHLVRQLKHLVMADVGYQSNLGIMRHFLDEFRSVLRQETPGRIPRLALNYNRASLSLLCQYPNKKLAQLALYRGINWFIMCNVMLAFWTMVVALPESKNVIDMGDDLVWLSGMGLVFTKIFYMHLRCNDIDEIIWDFDYYNRELRPHHMDEEVLGWQRLCYLAETGLYINCFFLVNFFSAAVFLQPLISKGKLPFHVIWPFQWHRIDLHPKMFWVLYIWLSCTSQHNLMSILHVDMVGITTFLQTALNLKLLCIEMRRLGEMRKVSDARFHEEFCRVVRFHQHIISLVKRANKAFNGAFIAQMIASFSLISIATFETMAAASVDPKMAAKFVLLAMLAFIQLSTWCITGTLVYTQSLEVAQAAFEIKDWHTKSTEIQKDISFVILRAQKPLMYVAEPFVPFTLGTYMIVLKQCYRLLALLRESM</sequence>
<evidence type="ECO:0000256" key="6">
    <source>
        <dbReference type="ARBA" id="ARBA00022989"/>
    </source>
</evidence>
<feature type="transmembrane region" description="Helical" evidence="10">
    <location>
        <begin position="298"/>
        <end position="319"/>
    </location>
</feature>
<evidence type="ECO:0000256" key="3">
    <source>
        <dbReference type="ARBA" id="ARBA00022606"/>
    </source>
</evidence>
<evidence type="ECO:0000256" key="5">
    <source>
        <dbReference type="ARBA" id="ARBA00022725"/>
    </source>
</evidence>
<dbReference type="GeneID" id="108078068"/>
<feature type="transmembrane region" description="Helical" evidence="10">
    <location>
        <begin position="78"/>
        <end position="99"/>
    </location>
</feature>
<feature type="transmembrane region" description="Helical" evidence="10">
    <location>
        <begin position="240"/>
        <end position="258"/>
    </location>
</feature>
<keyword evidence="6 10" id="KW-1133">Transmembrane helix</keyword>
<comment type="similarity">
    <text evidence="10">Belongs to the insect chemoreceptor superfamily. Heteromeric odorant receptor channel (TC 1.A.69) family.</text>
</comment>
<evidence type="ECO:0000256" key="4">
    <source>
        <dbReference type="ARBA" id="ARBA00022692"/>
    </source>
</evidence>
<dbReference type="OrthoDB" id="6604226at2759"/>